<dbReference type="PANTHER" id="PTHR22916">
    <property type="entry name" value="GLYCOSYLTRANSFERASE"/>
    <property type="match status" value="1"/>
</dbReference>
<dbReference type="CDD" id="cd00761">
    <property type="entry name" value="Glyco_tranf_GTA_type"/>
    <property type="match status" value="1"/>
</dbReference>
<dbReference type="InterPro" id="IPR029044">
    <property type="entry name" value="Nucleotide-diphossugar_trans"/>
</dbReference>
<dbReference type="SUPFAM" id="SSF53448">
    <property type="entry name" value="Nucleotide-diphospho-sugar transferases"/>
    <property type="match status" value="1"/>
</dbReference>
<protein>
    <recommendedName>
        <fullName evidence="1">Glycosyltransferase 2-like domain-containing protein</fullName>
    </recommendedName>
</protein>
<dbReference type="AlphaFoldDB" id="A0A1G8D5H2"/>
<dbReference type="Pfam" id="PF00535">
    <property type="entry name" value="Glycos_transf_2"/>
    <property type="match status" value="1"/>
</dbReference>
<dbReference type="InterPro" id="IPR001173">
    <property type="entry name" value="Glyco_trans_2-like"/>
</dbReference>
<sequence>MNSSLKISVIVPCYNQADFLDDCINSLLNQTHENWECILVNDGSTDNTEEKALEWQKKDSRIKYIKKQNGGLSSARNKGIQNITGDFIQFLDCDDFLYKEKFEKSLKQINQPINNTVIITDFQRFDNQTKTDLPPHCTLEDRYFNQKDILLKWDNTFSIPIHCALFSRDIIEKYRFSEDLKAKEDWIFWLQVYENHPKTYFVKEYLLAYRMSSAGMTNNEFFMYENKTKAIKKLEEIIADKDILREFFRQNLLNTMNENFHLMERIKLLGYKRTMKYKIEKILKIFGLKKQK</sequence>
<keyword evidence="3" id="KW-1185">Reference proteome</keyword>
<feature type="domain" description="Glycosyltransferase 2-like" evidence="1">
    <location>
        <begin position="8"/>
        <end position="174"/>
    </location>
</feature>
<dbReference type="GO" id="GO:0016758">
    <property type="term" value="F:hexosyltransferase activity"/>
    <property type="evidence" value="ECO:0007669"/>
    <property type="project" value="UniProtKB-ARBA"/>
</dbReference>
<evidence type="ECO:0000313" key="3">
    <source>
        <dbReference type="Proteomes" id="UP000198869"/>
    </source>
</evidence>
<proteinExistence type="predicted"/>
<dbReference type="Gene3D" id="3.90.550.10">
    <property type="entry name" value="Spore Coat Polysaccharide Biosynthesis Protein SpsA, Chain A"/>
    <property type="match status" value="1"/>
</dbReference>
<evidence type="ECO:0000313" key="2">
    <source>
        <dbReference type="EMBL" id="SDH52985.1"/>
    </source>
</evidence>
<dbReference type="OrthoDB" id="597270at2"/>
<reference evidence="3" key="1">
    <citation type="submission" date="2016-10" db="EMBL/GenBank/DDBJ databases">
        <authorList>
            <person name="Varghese N."/>
            <person name="Submissions S."/>
        </authorList>
    </citation>
    <scope>NUCLEOTIDE SEQUENCE [LARGE SCALE GENOMIC DNA]</scope>
    <source>
        <strain evidence="3">DSM 17071</strain>
    </source>
</reference>
<name>A0A1G8D5H2_9FLAO</name>
<accession>A0A1G8D5H2</accession>
<evidence type="ECO:0000259" key="1">
    <source>
        <dbReference type="Pfam" id="PF00535"/>
    </source>
</evidence>
<gene>
    <name evidence="2" type="ORF">SAMN05421846_10155</name>
</gene>
<dbReference type="Proteomes" id="UP000198869">
    <property type="component" value="Unassembled WGS sequence"/>
</dbReference>
<dbReference type="STRING" id="311334.SAMN05421846_10155"/>
<dbReference type="PANTHER" id="PTHR22916:SF3">
    <property type="entry name" value="UDP-GLCNAC:BETAGAL BETA-1,3-N-ACETYLGLUCOSAMINYLTRANSFERASE-LIKE PROTEIN 1"/>
    <property type="match status" value="1"/>
</dbReference>
<dbReference type="EMBL" id="FNDW01000001">
    <property type="protein sequence ID" value="SDH52985.1"/>
    <property type="molecule type" value="Genomic_DNA"/>
</dbReference>
<organism evidence="2 3">
    <name type="scientific">Chryseobacterium taeanense</name>
    <dbReference type="NCBI Taxonomy" id="311334"/>
    <lineage>
        <taxon>Bacteria</taxon>
        <taxon>Pseudomonadati</taxon>
        <taxon>Bacteroidota</taxon>
        <taxon>Flavobacteriia</taxon>
        <taxon>Flavobacteriales</taxon>
        <taxon>Weeksellaceae</taxon>
        <taxon>Chryseobacterium group</taxon>
        <taxon>Chryseobacterium</taxon>
    </lineage>
</organism>
<dbReference type="RefSeq" id="WP_089853049.1">
    <property type="nucleotide sequence ID" value="NZ_FNDW01000001.1"/>
</dbReference>